<dbReference type="InterPro" id="IPR004029">
    <property type="entry name" value="UreE_N"/>
</dbReference>
<evidence type="ECO:0000256" key="4">
    <source>
        <dbReference type="ARBA" id="ARBA00023186"/>
    </source>
</evidence>
<dbReference type="GO" id="GO:0005737">
    <property type="term" value="C:cytoplasm"/>
    <property type="evidence" value="ECO:0007669"/>
    <property type="project" value="UniProtKB-SubCell"/>
</dbReference>
<dbReference type="RefSeq" id="WP_185271811.1">
    <property type="nucleotide sequence ID" value="NZ_CP055156.1"/>
</dbReference>
<dbReference type="InterPro" id="IPR036118">
    <property type="entry name" value="UreE_N_sf"/>
</dbReference>
<comment type="subcellular location">
    <subcellularLocation>
        <location evidence="1 5">Cytoplasm</location>
    </subcellularLocation>
</comment>
<dbReference type="HAMAP" id="MF_00822">
    <property type="entry name" value="UreE"/>
    <property type="match status" value="1"/>
</dbReference>
<comment type="function">
    <text evidence="5">Involved in urease metallocenter assembly. Binds nickel. Probably functions as a nickel donor during metallocenter assembly.</text>
</comment>
<keyword evidence="2 5" id="KW-0963">Cytoplasm</keyword>
<evidence type="ECO:0000313" key="7">
    <source>
        <dbReference type="EMBL" id="QNF35320.1"/>
    </source>
</evidence>
<accession>A0A7G7GDT6</accession>
<feature type="domain" description="UreE urease accessory N-terminal" evidence="6">
    <location>
        <begin position="6"/>
        <end position="70"/>
    </location>
</feature>
<name>A0A7G7GDT6_9BACT</name>
<gene>
    <name evidence="5 7" type="primary">ureE</name>
    <name evidence="7" type="ORF">HUW51_22350</name>
</gene>
<dbReference type="Pfam" id="PF02814">
    <property type="entry name" value="UreE_N"/>
    <property type="match status" value="1"/>
</dbReference>
<dbReference type="GO" id="GO:0051082">
    <property type="term" value="F:unfolded protein binding"/>
    <property type="evidence" value="ECO:0007669"/>
    <property type="project" value="UniProtKB-UniRule"/>
</dbReference>
<dbReference type="Gene3D" id="2.60.260.20">
    <property type="entry name" value="Urease metallochaperone UreE, N-terminal domain"/>
    <property type="match status" value="1"/>
</dbReference>
<reference evidence="7 8" key="1">
    <citation type="journal article" date="2018" name="Int. J. Syst. Evol. Microbiol.">
        <title>Adhaeribacter swui sp. nov., isolated from wet mud.</title>
        <authorList>
            <person name="Kim D.U."/>
            <person name="Kim K.W."/>
            <person name="Kang M.S."/>
            <person name="Kim J.Y."/>
            <person name="Jang J.H."/>
            <person name="Kim M.K."/>
        </authorList>
    </citation>
    <scope>NUCLEOTIDE SEQUENCE [LARGE SCALE GENOMIC DNA]</scope>
    <source>
        <strain evidence="7 8">KCTC 52873</strain>
    </source>
</reference>
<comment type="similarity">
    <text evidence="5">Belongs to the UreE family.</text>
</comment>
<dbReference type="KEGG" id="aswu:HUW51_22350"/>
<evidence type="ECO:0000313" key="8">
    <source>
        <dbReference type="Proteomes" id="UP000515237"/>
    </source>
</evidence>
<dbReference type="InterPro" id="IPR012406">
    <property type="entry name" value="UreE"/>
</dbReference>
<protein>
    <recommendedName>
        <fullName evidence="5">Urease accessory protein UreE</fullName>
    </recommendedName>
</protein>
<dbReference type="SMART" id="SM00988">
    <property type="entry name" value="UreE_N"/>
    <property type="match status" value="1"/>
</dbReference>
<dbReference type="GO" id="GO:0006457">
    <property type="term" value="P:protein folding"/>
    <property type="evidence" value="ECO:0007669"/>
    <property type="project" value="InterPro"/>
</dbReference>
<sequence>MIIKEIVGNTASVPINNREIDYLHLEWFETTKRIIRKETANGLELAVKLWQEGIRLQEGDILWLDEQKAIVVSILPCEAIVITPHNLLQMGTICYEIGNKHLPLFIQDDQVLVSYEAPLFRLLAAAGYEPTIQKRKLLNMLKANVQPHEHGREGKSSETLFTKILNLTTKA</sequence>
<dbReference type="Pfam" id="PF05194">
    <property type="entry name" value="UreE_C"/>
    <property type="match status" value="1"/>
</dbReference>
<proteinExistence type="inferred from homology"/>
<dbReference type="EMBL" id="CP055156">
    <property type="protein sequence ID" value="QNF35320.1"/>
    <property type="molecule type" value="Genomic_DNA"/>
</dbReference>
<dbReference type="PIRSF" id="PIRSF036402">
    <property type="entry name" value="Ureas_acces_UreE"/>
    <property type="match status" value="1"/>
</dbReference>
<evidence type="ECO:0000259" key="6">
    <source>
        <dbReference type="SMART" id="SM00988"/>
    </source>
</evidence>
<keyword evidence="4 5" id="KW-0143">Chaperone</keyword>
<evidence type="ECO:0000256" key="3">
    <source>
        <dbReference type="ARBA" id="ARBA00022596"/>
    </source>
</evidence>
<dbReference type="GO" id="GO:0065003">
    <property type="term" value="P:protein-containing complex assembly"/>
    <property type="evidence" value="ECO:0007669"/>
    <property type="project" value="InterPro"/>
</dbReference>
<evidence type="ECO:0000256" key="2">
    <source>
        <dbReference type="ARBA" id="ARBA00022490"/>
    </source>
</evidence>
<evidence type="ECO:0000256" key="1">
    <source>
        <dbReference type="ARBA" id="ARBA00004496"/>
    </source>
</evidence>
<dbReference type="Proteomes" id="UP000515237">
    <property type="component" value="Chromosome"/>
</dbReference>
<dbReference type="SUPFAM" id="SSF69287">
    <property type="entry name" value="Urease metallochaperone UreE, N-terminal domain"/>
    <property type="match status" value="1"/>
</dbReference>
<dbReference type="AlphaFoldDB" id="A0A7G7GDT6"/>
<dbReference type="GO" id="GO:0019627">
    <property type="term" value="P:urea metabolic process"/>
    <property type="evidence" value="ECO:0007669"/>
    <property type="project" value="InterPro"/>
</dbReference>
<organism evidence="7 8">
    <name type="scientific">Adhaeribacter swui</name>
    <dbReference type="NCBI Taxonomy" id="2086471"/>
    <lineage>
        <taxon>Bacteria</taxon>
        <taxon>Pseudomonadati</taxon>
        <taxon>Bacteroidota</taxon>
        <taxon>Cytophagia</taxon>
        <taxon>Cytophagales</taxon>
        <taxon>Hymenobacteraceae</taxon>
        <taxon>Adhaeribacter</taxon>
    </lineage>
</organism>
<dbReference type="CDD" id="cd00571">
    <property type="entry name" value="UreE"/>
    <property type="match status" value="1"/>
</dbReference>
<evidence type="ECO:0000256" key="5">
    <source>
        <dbReference type="HAMAP-Rule" id="MF_00822"/>
    </source>
</evidence>
<dbReference type="GO" id="GO:0016151">
    <property type="term" value="F:nickel cation binding"/>
    <property type="evidence" value="ECO:0007669"/>
    <property type="project" value="UniProtKB-UniRule"/>
</dbReference>
<dbReference type="NCBIfam" id="NF009754">
    <property type="entry name" value="PRK13261.1-6"/>
    <property type="match status" value="1"/>
</dbReference>
<dbReference type="SUPFAM" id="SSF69737">
    <property type="entry name" value="Urease metallochaperone UreE, C-terminal domain"/>
    <property type="match status" value="1"/>
</dbReference>
<keyword evidence="3 5" id="KW-0533">Nickel</keyword>
<keyword evidence="8" id="KW-1185">Reference proteome</keyword>
<dbReference type="Gene3D" id="3.30.70.790">
    <property type="entry name" value="UreE, C-terminal domain"/>
    <property type="match status" value="1"/>
</dbReference>
<dbReference type="InterPro" id="IPR007864">
    <property type="entry name" value="UreE_C_dom"/>
</dbReference>